<dbReference type="Pfam" id="PF10412">
    <property type="entry name" value="TrwB_AAD_bind"/>
    <property type="match status" value="1"/>
</dbReference>
<evidence type="ECO:0000256" key="1">
    <source>
        <dbReference type="ARBA" id="ARBA00004651"/>
    </source>
</evidence>
<dbReference type="RefSeq" id="WP_376920806.1">
    <property type="nucleotide sequence ID" value="NZ_JBHRSW010000029.1"/>
</dbReference>
<comment type="subcellular location">
    <subcellularLocation>
        <location evidence="1">Cell membrane</location>
        <topology evidence="1">Multi-pass membrane protein</topology>
    </subcellularLocation>
</comment>
<sequence>MSHFKTKGKRIAEHTMVIATLSVVLFVLMEVAFLSYFNQWEELASIKEWFIEILLTVVGFANNQYINVPEVSDTFMYGSTAISLTSIALSILIVWYFRIRDFDWSHYKHLEGPRLLKGSAATKHFRKRARREGLQGLSLHPNILLPIIREAGNILVWGMQGAGKSNFIKRLVKQLLTKRERVLLYDIKGEYTQAFLNEDCVLLSPQDSRSVNWDIGKDLSTDGLAEAFAEALIPTGSTSESFWVDSARTVLVGVIVGLSNEDKPWSWCALEQRLFCGDEELSNWLNLHHKQAAKLIEPENKTTASIRSMLATKLGWLKNMTNYVSNTPPNFSVSDWLSRSDKTTLIVQGDLASPMMSSALITALMSVLSSYVLSSEDSEEQKTWLVLDELATLNKSKSIEQWLALGRSKGCRTIAGTQLLSQLHSIYGQDDANTILGLFSNVVAFKLGPNGESASKASSSFGERRVEYPVVSTNEKGEKSHSYHQESIALVTPEDLVHLPQPTLKRGISGYLLIGGSNAVYELTWPIGKYEKVAEAVIKKTTREPTHPKKSKNRLNRRASL</sequence>
<dbReference type="InterPro" id="IPR051539">
    <property type="entry name" value="T4SS-coupling_protein"/>
</dbReference>
<keyword evidence="3 7" id="KW-0812">Transmembrane</keyword>
<feature type="compositionally biased region" description="Basic residues" evidence="6">
    <location>
        <begin position="548"/>
        <end position="561"/>
    </location>
</feature>
<evidence type="ECO:0000256" key="4">
    <source>
        <dbReference type="ARBA" id="ARBA00022989"/>
    </source>
</evidence>
<feature type="transmembrane region" description="Helical" evidence="7">
    <location>
        <begin position="16"/>
        <end position="37"/>
    </location>
</feature>
<dbReference type="SUPFAM" id="SSF52540">
    <property type="entry name" value="P-loop containing nucleoside triphosphate hydrolases"/>
    <property type="match status" value="1"/>
</dbReference>
<keyword evidence="9" id="KW-0238">DNA-binding</keyword>
<dbReference type="CDD" id="cd01127">
    <property type="entry name" value="TrwB_TraG_TraD_VirD4"/>
    <property type="match status" value="1"/>
</dbReference>
<keyword evidence="10" id="KW-1185">Reference proteome</keyword>
<feature type="region of interest" description="Disordered" evidence="6">
    <location>
        <begin position="541"/>
        <end position="561"/>
    </location>
</feature>
<evidence type="ECO:0000313" key="10">
    <source>
        <dbReference type="Proteomes" id="UP001595478"/>
    </source>
</evidence>
<proteinExistence type="predicted"/>
<evidence type="ECO:0000313" key="9">
    <source>
        <dbReference type="EMBL" id="MFC3122684.1"/>
    </source>
</evidence>
<evidence type="ECO:0000256" key="2">
    <source>
        <dbReference type="ARBA" id="ARBA00022475"/>
    </source>
</evidence>
<keyword evidence="4 7" id="KW-1133">Transmembrane helix</keyword>
<dbReference type="PANTHER" id="PTHR37937">
    <property type="entry name" value="CONJUGATIVE TRANSFER: DNA TRANSPORT"/>
    <property type="match status" value="1"/>
</dbReference>
<organism evidence="9 10">
    <name type="scientific">Agaribacter flavus</name>
    <dbReference type="NCBI Taxonomy" id="1902781"/>
    <lineage>
        <taxon>Bacteria</taxon>
        <taxon>Pseudomonadati</taxon>
        <taxon>Pseudomonadota</taxon>
        <taxon>Gammaproteobacteria</taxon>
        <taxon>Alteromonadales</taxon>
        <taxon>Alteromonadaceae</taxon>
        <taxon>Agaribacter</taxon>
    </lineage>
</organism>
<accession>A0ABV7FQS0</accession>
<evidence type="ECO:0000259" key="8">
    <source>
        <dbReference type="Pfam" id="PF10412"/>
    </source>
</evidence>
<evidence type="ECO:0000256" key="5">
    <source>
        <dbReference type="ARBA" id="ARBA00023136"/>
    </source>
</evidence>
<gene>
    <name evidence="9" type="ORF">ACFOHL_13755</name>
</gene>
<dbReference type="InterPro" id="IPR019476">
    <property type="entry name" value="T4SS_TraD_DNA-bd"/>
</dbReference>
<name>A0ABV7FQS0_9ALTE</name>
<dbReference type="InterPro" id="IPR027417">
    <property type="entry name" value="P-loop_NTPase"/>
</dbReference>
<feature type="domain" description="Type IV secretion system coupling protein TraD DNA-binding" evidence="8">
    <location>
        <begin position="141"/>
        <end position="501"/>
    </location>
</feature>
<evidence type="ECO:0000256" key="3">
    <source>
        <dbReference type="ARBA" id="ARBA00022692"/>
    </source>
</evidence>
<feature type="transmembrane region" description="Helical" evidence="7">
    <location>
        <begin position="74"/>
        <end position="97"/>
    </location>
</feature>
<keyword evidence="2" id="KW-1003">Cell membrane</keyword>
<comment type="caution">
    <text evidence="9">The sequence shown here is derived from an EMBL/GenBank/DDBJ whole genome shotgun (WGS) entry which is preliminary data.</text>
</comment>
<evidence type="ECO:0000256" key="6">
    <source>
        <dbReference type="SAM" id="MobiDB-lite"/>
    </source>
</evidence>
<protein>
    <submittedName>
        <fullName evidence="9">Type IV secretion system DNA-binding domain-containing protein</fullName>
    </submittedName>
</protein>
<dbReference type="PANTHER" id="PTHR37937:SF1">
    <property type="entry name" value="CONJUGATIVE TRANSFER: DNA TRANSPORT"/>
    <property type="match status" value="1"/>
</dbReference>
<evidence type="ECO:0000256" key="7">
    <source>
        <dbReference type="SAM" id="Phobius"/>
    </source>
</evidence>
<keyword evidence="5 7" id="KW-0472">Membrane</keyword>
<dbReference type="GO" id="GO:0003677">
    <property type="term" value="F:DNA binding"/>
    <property type="evidence" value="ECO:0007669"/>
    <property type="project" value="UniProtKB-KW"/>
</dbReference>
<dbReference type="Gene3D" id="3.40.50.300">
    <property type="entry name" value="P-loop containing nucleotide triphosphate hydrolases"/>
    <property type="match status" value="2"/>
</dbReference>
<dbReference type="EMBL" id="JBHRSW010000029">
    <property type="protein sequence ID" value="MFC3122684.1"/>
    <property type="molecule type" value="Genomic_DNA"/>
</dbReference>
<dbReference type="Gene3D" id="1.10.8.80">
    <property type="entry name" value="Magnesium chelatase subunit I, C-Terminal domain"/>
    <property type="match status" value="1"/>
</dbReference>
<reference evidence="10" key="1">
    <citation type="journal article" date="2019" name="Int. J. Syst. Evol. Microbiol.">
        <title>The Global Catalogue of Microorganisms (GCM) 10K type strain sequencing project: providing services to taxonomists for standard genome sequencing and annotation.</title>
        <authorList>
            <consortium name="The Broad Institute Genomics Platform"/>
            <consortium name="The Broad Institute Genome Sequencing Center for Infectious Disease"/>
            <person name="Wu L."/>
            <person name="Ma J."/>
        </authorList>
    </citation>
    <scope>NUCLEOTIDE SEQUENCE [LARGE SCALE GENOMIC DNA]</scope>
    <source>
        <strain evidence="10">KCTC 52473</strain>
    </source>
</reference>
<dbReference type="Proteomes" id="UP001595478">
    <property type="component" value="Unassembled WGS sequence"/>
</dbReference>